<evidence type="ECO:0000256" key="1">
    <source>
        <dbReference type="SAM" id="MobiDB-lite"/>
    </source>
</evidence>
<dbReference type="EMBL" id="UOFV01000530">
    <property type="protein sequence ID" value="VAX05303.1"/>
    <property type="molecule type" value="Genomic_DNA"/>
</dbReference>
<gene>
    <name evidence="2" type="ORF">MNBD_GAMMA19-1985</name>
</gene>
<reference evidence="2" key="1">
    <citation type="submission" date="2018-06" db="EMBL/GenBank/DDBJ databases">
        <authorList>
            <person name="Zhirakovskaya E."/>
        </authorList>
    </citation>
    <scope>NUCLEOTIDE SEQUENCE</scope>
</reference>
<proteinExistence type="predicted"/>
<sequence>MVDLDGKTDAWAAFRQQFPKLSAIVLSESPSSAEGAVYISKPAKLSLLWESILRLVIGLPSPAEFAARYERASTEVESDTAASSVSNTAQSTTPKPTQSTDAQVDTANSFNPDDYLLGHLLTSLKECAGRECSISMQHGKDQQRVIFPHSGQVLCRLDNAQLEQLSAARNNKKFTLEINHDTGSGEAAAYKVDGLQFISIDYLLWGLTQRTACGRVPVGTDLSRLFYLRCWPNFPRLPPTPHGMRIASLWVGEPRTLDDIAMSLEIEKSEVYSFYSAAVATGLTGPAKRQVDGLIEPRSATKKNVAKRDIHNAVLRHIDNN</sequence>
<dbReference type="AlphaFoldDB" id="A0A3B1B035"/>
<evidence type="ECO:0000313" key="2">
    <source>
        <dbReference type="EMBL" id="VAX05303.1"/>
    </source>
</evidence>
<accession>A0A3B1B035</accession>
<organism evidence="2">
    <name type="scientific">hydrothermal vent metagenome</name>
    <dbReference type="NCBI Taxonomy" id="652676"/>
    <lineage>
        <taxon>unclassified sequences</taxon>
        <taxon>metagenomes</taxon>
        <taxon>ecological metagenomes</taxon>
    </lineage>
</organism>
<name>A0A3B1B035_9ZZZZ</name>
<protein>
    <submittedName>
        <fullName evidence="2">Uncharacterized protein</fullName>
    </submittedName>
</protein>
<feature type="compositionally biased region" description="Polar residues" evidence="1">
    <location>
        <begin position="80"/>
        <end position="106"/>
    </location>
</feature>
<feature type="region of interest" description="Disordered" evidence="1">
    <location>
        <begin position="76"/>
        <end position="106"/>
    </location>
</feature>